<dbReference type="CDD" id="cd00371">
    <property type="entry name" value="HMA"/>
    <property type="match status" value="1"/>
</dbReference>
<evidence type="ECO:0000256" key="1">
    <source>
        <dbReference type="ARBA" id="ARBA00022481"/>
    </source>
</evidence>
<comment type="similarity">
    <text evidence="5">Belongs to the HIPP family.</text>
</comment>
<keyword evidence="2" id="KW-0479">Metal-binding</keyword>
<evidence type="ECO:0000256" key="3">
    <source>
        <dbReference type="ARBA" id="ARBA00023288"/>
    </source>
</evidence>
<evidence type="ECO:0000313" key="8">
    <source>
        <dbReference type="Proteomes" id="UP001054252"/>
    </source>
</evidence>
<dbReference type="AlphaFoldDB" id="A0AAV5HI41"/>
<dbReference type="GO" id="GO:0046872">
    <property type="term" value="F:metal ion binding"/>
    <property type="evidence" value="ECO:0007669"/>
    <property type="project" value="UniProtKB-KW"/>
</dbReference>
<dbReference type="Pfam" id="PF00403">
    <property type="entry name" value="HMA"/>
    <property type="match status" value="1"/>
</dbReference>
<keyword evidence="8" id="KW-1185">Reference proteome</keyword>
<evidence type="ECO:0000256" key="5">
    <source>
        <dbReference type="ARBA" id="ARBA00024045"/>
    </source>
</evidence>
<reference evidence="7 8" key="1">
    <citation type="journal article" date="2021" name="Commun. Biol.">
        <title>The genome of Shorea leprosula (Dipterocarpaceae) highlights the ecological relevance of drought in aseasonal tropical rainforests.</title>
        <authorList>
            <person name="Ng K.K.S."/>
            <person name="Kobayashi M.J."/>
            <person name="Fawcett J.A."/>
            <person name="Hatakeyama M."/>
            <person name="Paape T."/>
            <person name="Ng C.H."/>
            <person name="Ang C.C."/>
            <person name="Tnah L.H."/>
            <person name="Lee C.T."/>
            <person name="Nishiyama T."/>
            <person name="Sese J."/>
            <person name="O'Brien M.J."/>
            <person name="Copetti D."/>
            <person name="Mohd Noor M.I."/>
            <person name="Ong R.C."/>
            <person name="Putra M."/>
            <person name="Sireger I.Z."/>
            <person name="Indrioko S."/>
            <person name="Kosugi Y."/>
            <person name="Izuno A."/>
            <person name="Isagi Y."/>
            <person name="Lee S.L."/>
            <person name="Shimizu K.K."/>
        </authorList>
    </citation>
    <scope>NUCLEOTIDE SEQUENCE [LARGE SCALE GENOMIC DNA]</scope>
    <source>
        <strain evidence="7">214</strain>
    </source>
</reference>
<dbReference type="InterPro" id="IPR036163">
    <property type="entry name" value="HMA_dom_sf"/>
</dbReference>
<dbReference type="InterPro" id="IPR006121">
    <property type="entry name" value="HMA_dom"/>
</dbReference>
<evidence type="ECO:0000259" key="6">
    <source>
        <dbReference type="PROSITE" id="PS50846"/>
    </source>
</evidence>
<dbReference type="SUPFAM" id="SSF55008">
    <property type="entry name" value="HMA, heavy metal-associated domain"/>
    <property type="match status" value="1"/>
</dbReference>
<dbReference type="Gene3D" id="3.30.70.100">
    <property type="match status" value="1"/>
</dbReference>
<accession>A0AAV5HI41</accession>
<name>A0AAV5HI41_9ROSI</name>
<organism evidence="7 8">
    <name type="scientific">Rubroshorea leprosula</name>
    <dbReference type="NCBI Taxonomy" id="152421"/>
    <lineage>
        <taxon>Eukaryota</taxon>
        <taxon>Viridiplantae</taxon>
        <taxon>Streptophyta</taxon>
        <taxon>Embryophyta</taxon>
        <taxon>Tracheophyta</taxon>
        <taxon>Spermatophyta</taxon>
        <taxon>Magnoliopsida</taxon>
        <taxon>eudicotyledons</taxon>
        <taxon>Gunneridae</taxon>
        <taxon>Pentapetalae</taxon>
        <taxon>rosids</taxon>
        <taxon>malvids</taxon>
        <taxon>Malvales</taxon>
        <taxon>Dipterocarpaceae</taxon>
        <taxon>Rubroshorea</taxon>
    </lineage>
</organism>
<comment type="caution">
    <text evidence="7">The sequence shown here is derived from an EMBL/GenBank/DDBJ whole genome shotgun (WGS) entry which is preliminary data.</text>
</comment>
<dbReference type="PANTHER" id="PTHR46195:SF18">
    <property type="entry name" value="SUPEROXIDE DISMUTASE 1 COPPER CHAPERONE-LIKE PROTEIN"/>
    <property type="match status" value="1"/>
</dbReference>
<proteinExistence type="inferred from homology"/>
<evidence type="ECO:0000313" key="7">
    <source>
        <dbReference type="EMBL" id="GKU85579.1"/>
    </source>
</evidence>
<dbReference type="PROSITE" id="PS50846">
    <property type="entry name" value="HMA_2"/>
    <property type="match status" value="1"/>
</dbReference>
<keyword evidence="1" id="KW-0488">Methylation</keyword>
<dbReference type="PANTHER" id="PTHR46195">
    <property type="entry name" value="HEAVY METAL-ASSOCIATED ISOPRENYLATED PLANT PROTEIN 7"/>
    <property type="match status" value="1"/>
</dbReference>
<dbReference type="EMBL" id="BPVZ01000001">
    <property type="protein sequence ID" value="GKU85579.1"/>
    <property type="molecule type" value="Genomic_DNA"/>
</dbReference>
<evidence type="ECO:0000256" key="2">
    <source>
        <dbReference type="ARBA" id="ARBA00022723"/>
    </source>
</evidence>
<feature type="domain" description="HMA" evidence="6">
    <location>
        <begin position="12"/>
        <end position="75"/>
    </location>
</feature>
<keyword evidence="4" id="KW-0636">Prenylation</keyword>
<dbReference type="InterPro" id="IPR044577">
    <property type="entry name" value="HIPP4/7/8/17/18/19"/>
</dbReference>
<protein>
    <recommendedName>
        <fullName evidence="6">HMA domain-containing protein</fullName>
    </recommendedName>
</protein>
<gene>
    <name evidence="7" type="ORF">SLEP1_g234</name>
</gene>
<dbReference type="Proteomes" id="UP001054252">
    <property type="component" value="Unassembled WGS sequence"/>
</dbReference>
<sequence>MSNDEGNEDEKVVVAEFNVSMHCNACERTVANVISKLKGVEKFTTDMNRQKVVVTGKIDPKEVQKKLKEKTRKKVEMVVDNEKGEKAKEVKKGGDVAAEEVPKAPVMTPLLLGYGEDSDAAFWIFSDENPNACSIM</sequence>
<keyword evidence="3" id="KW-0449">Lipoprotein</keyword>
<evidence type="ECO:0000256" key="4">
    <source>
        <dbReference type="ARBA" id="ARBA00023289"/>
    </source>
</evidence>